<sequence length="102" mass="11219">MSRTATPPSNALLPRSTASWNHLDRSSALYGYLVHLFYGGEDLTLEVAEAHQFVREFVAFCTNEGVSLELFDVDAGLCALSSSGHIHLYALVEELVVFVQSE</sequence>
<dbReference type="EMBL" id="JH767142">
    <property type="protein sequence ID" value="EQC38011.1"/>
    <property type="molecule type" value="Genomic_DNA"/>
</dbReference>
<keyword evidence="2" id="KW-1185">Reference proteome</keyword>
<dbReference type="OMA" id="CTNEGVS"/>
<dbReference type="OrthoDB" id="10311581at2759"/>
<proteinExistence type="predicted"/>
<gene>
    <name evidence="1" type="ORF">SDRG_04441</name>
</gene>
<dbReference type="GeneID" id="19945168"/>
<reference evidence="1 2" key="1">
    <citation type="submission" date="2012-04" db="EMBL/GenBank/DDBJ databases">
        <title>The Genome Sequence of Saprolegnia declina VS20.</title>
        <authorList>
            <consortium name="The Broad Institute Genome Sequencing Platform"/>
            <person name="Russ C."/>
            <person name="Nusbaum C."/>
            <person name="Tyler B."/>
            <person name="van West P."/>
            <person name="Dieguez-Uribeondo J."/>
            <person name="de Bruijn I."/>
            <person name="Tripathy S."/>
            <person name="Jiang R."/>
            <person name="Young S.K."/>
            <person name="Zeng Q."/>
            <person name="Gargeya S."/>
            <person name="Fitzgerald M."/>
            <person name="Haas B."/>
            <person name="Abouelleil A."/>
            <person name="Alvarado L."/>
            <person name="Arachchi H.M."/>
            <person name="Berlin A."/>
            <person name="Chapman S.B."/>
            <person name="Goldberg J."/>
            <person name="Griggs A."/>
            <person name="Gujja S."/>
            <person name="Hansen M."/>
            <person name="Howarth C."/>
            <person name="Imamovic A."/>
            <person name="Larimer J."/>
            <person name="McCowen C."/>
            <person name="Montmayeur A."/>
            <person name="Murphy C."/>
            <person name="Neiman D."/>
            <person name="Pearson M."/>
            <person name="Priest M."/>
            <person name="Roberts A."/>
            <person name="Saif S."/>
            <person name="Shea T."/>
            <person name="Sisk P."/>
            <person name="Sykes S."/>
            <person name="Wortman J."/>
            <person name="Nusbaum C."/>
            <person name="Birren B."/>
        </authorList>
    </citation>
    <scope>NUCLEOTIDE SEQUENCE [LARGE SCALE GENOMIC DNA]</scope>
    <source>
        <strain evidence="1 2">VS20</strain>
    </source>
</reference>
<dbReference type="Proteomes" id="UP000030762">
    <property type="component" value="Unassembled WGS sequence"/>
</dbReference>
<accession>T0QTI7</accession>
<evidence type="ECO:0000313" key="2">
    <source>
        <dbReference type="Proteomes" id="UP000030762"/>
    </source>
</evidence>
<name>T0QTI7_SAPDV</name>
<dbReference type="InParanoid" id="T0QTI7"/>
<evidence type="ECO:0000313" key="1">
    <source>
        <dbReference type="EMBL" id="EQC38011.1"/>
    </source>
</evidence>
<dbReference type="AlphaFoldDB" id="T0QTI7"/>
<dbReference type="VEuPathDB" id="FungiDB:SDRG_04441"/>
<organism evidence="1 2">
    <name type="scientific">Saprolegnia diclina (strain VS20)</name>
    <dbReference type="NCBI Taxonomy" id="1156394"/>
    <lineage>
        <taxon>Eukaryota</taxon>
        <taxon>Sar</taxon>
        <taxon>Stramenopiles</taxon>
        <taxon>Oomycota</taxon>
        <taxon>Saprolegniomycetes</taxon>
        <taxon>Saprolegniales</taxon>
        <taxon>Saprolegniaceae</taxon>
        <taxon>Saprolegnia</taxon>
    </lineage>
</organism>
<protein>
    <submittedName>
        <fullName evidence="1">Uncharacterized protein</fullName>
    </submittedName>
</protein>
<dbReference type="RefSeq" id="XP_008608338.1">
    <property type="nucleotide sequence ID" value="XM_008610116.1"/>
</dbReference>